<name>A0A2N3LIP1_9BACI</name>
<evidence type="ECO:0000256" key="6">
    <source>
        <dbReference type="PIRSR" id="PIRSR000524-1"/>
    </source>
</evidence>
<dbReference type="GO" id="GO:0019265">
    <property type="term" value="P:glycine biosynthetic process, by transamination of glyoxylate"/>
    <property type="evidence" value="ECO:0007669"/>
    <property type="project" value="TreeGrafter"/>
</dbReference>
<comment type="similarity">
    <text evidence="2 8">Belongs to the class-V pyridoxal-phosphate-dependent aminotransferase family.</text>
</comment>
<evidence type="ECO:0000256" key="7">
    <source>
        <dbReference type="PIRSR" id="PIRSR000524-50"/>
    </source>
</evidence>
<keyword evidence="4 11" id="KW-0808">Transferase</keyword>
<dbReference type="InterPro" id="IPR015421">
    <property type="entry name" value="PyrdxlP-dep_Trfase_major"/>
</dbReference>
<dbReference type="PANTHER" id="PTHR21152:SF40">
    <property type="entry name" value="ALANINE--GLYOXYLATE AMINOTRANSFERASE"/>
    <property type="match status" value="1"/>
</dbReference>
<sequence length="385" mass="42543">MLFNQQFLFTPGPTPIPDRVKLAMNEPMIAHRSKAFSHLLEDVSTRLQPIFGARNPVLLVAGTGTSTLETAACNVVEDGDHVVVVVTGAFGDRFANICQAFGANVHRLNIEWGKACEPGQLEEFLKSLDVRVKAIFATYCETSTGVLNPIKELGRITKQHTDALFIVDGVSCIGAVPVAMEEWKIDILVSGSQKALMLPPGLAFIALNENAREVINNCKTKRFYFDVNRYLTSYYEETSTPFTPAVSLIAGAREVCSLIEEEGWENVIARHQLLKEMLRRGLEEIEIPLFVEDDIASPTVTSIQPKEELIGTIKQGLQEKFGIIIAGGQKHLKGKILRIGHMGYCTPYDVLKVLTGIEMIQSNVLDRNIYGKAIAKAEEVWGKNV</sequence>
<reference evidence="11 12" key="1">
    <citation type="submission" date="2017-11" db="EMBL/GenBank/DDBJ databases">
        <title>Bacillus camelliae sp. nov., isolated from pu'er tea.</title>
        <authorList>
            <person name="Niu L."/>
        </authorList>
    </citation>
    <scope>NUCLEOTIDE SEQUENCE [LARGE SCALE GENOMIC DNA]</scope>
    <source>
        <strain evidence="11 12">7578-1</strain>
    </source>
</reference>
<dbReference type="Gene3D" id="3.40.640.10">
    <property type="entry name" value="Type I PLP-dependent aspartate aminotransferase-like (Major domain)"/>
    <property type="match status" value="1"/>
</dbReference>
<evidence type="ECO:0000256" key="1">
    <source>
        <dbReference type="ARBA" id="ARBA00001933"/>
    </source>
</evidence>
<dbReference type="Gene3D" id="3.90.1150.10">
    <property type="entry name" value="Aspartate Aminotransferase, domain 1"/>
    <property type="match status" value="1"/>
</dbReference>
<dbReference type="OrthoDB" id="389074at2"/>
<feature type="domain" description="Aminotransferase class V" evidence="10">
    <location>
        <begin position="7"/>
        <end position="331"/>
    </location>
</feature>
<dbReference type="InterPro" id="IPR015422">
    <property type="entry name" value="PyrdxlP-dep_Trfase_small"/>
</dbReference>
<dbReference type="PANTHER" id="PTHR21152">
    <property type="entry name" value="AMINOTRANSFERASE CLASS V"/>
    <property type="match status" value="1"/>
</dbReference>
<gene>
    <name evidence="11" type="ORF">CWO92_13990</name>
</gene>
<dbReference type="PROSITE" id="PS00595">
    <property type="entry name" value="AA_TRANSFER_CLASS_5"/>
    <property type="match status" value="1"/>
</dbReference>
<evidence type="ECO:0000259" key="10">
    <source>
        <dbReference type="Pfam" id="PF00266"/>
    </source>
</evidence>
<comment type="caution">
    <text evidence="11">The sequence shown here is derived from an EMBL/GenBank/DDBJ whole genome shotgun (WGS) entry which is preliminary data.</text>
</comment>
<dbReference type="SUPFAM" id="SSF53383">
    <property type="entry name" value="PLP-dependent transferases"/>
    <property type="match status" value="1"/>
</dbReference>
<evidence type="ECO:0000313" key="11">
    <source>
        <dbReference type="EMBL" id="PKR84492.1"/>
    </source>
</evidence>
<dbReference type="InterPro" id="IPR020578">
    <property type="entry name" value="Aminotrans_V_PyrdxlP_BS"/>
</dbReference>
<organism evidence="11 12">
    <name type="scientific">Heyndrickxia camelliae</name>
    <dbReference type="NCBI Taxonomy" id="1707093"/>
    <lineage>
        <taxon>Bacteria</taxon>
        <taxon>Bacillati</taxon>
        <taxon>Bacillota</taxon>
        <taxon>Bacilli</taxon>
        <taxon>Bacillales</taxon>
        <taxon>Bacillaceae</taxon>
        <taxon>Heyndrickxia</taxon>
    </lineage>
</organism>
<dbReference type="GO" id="GO:0004760">
    <property type="term" value="F:L-serine-pyruvate transaminase activity"/>
    <property type="evidence" value="ECO:0007669"/>
    <property type="project" value="TreeGrafter"/>
</dbReference>
<dbReference type="Pfam" id="PF00266">
    <property type="entry name" value="Aminotran_5"/>
    <property type="match status" value="1"/>
</dbReference>
<dbReference type="AlphaFoldDB" id="A0A2N3LIP1"/>
<evidence type="ECO:0000256" key="3">
    <source>
        <dbReference type="ARBA" id="ARBA00022576"/>
    </source>
</evidence>
<keyword evidence="12" id="KW-1185">Reference proteome</keyword>
<evidence type="ECO:0000256" key="9">
    <source>
        <dbReference type="RuleBase" id="RU004504"/>
    </source>
</evidence>
<dbReference type="Proteomes" id="UP000233440">
    <property type="component" value="Unassembled WGS sequence"/>
</dbReference>
<dbReference type="InterPro" id="IPR000192">
    <property type="entry name" value="Aminotrans_V_dom"/>
</dbReference>
<proteinExistence type="inferred from homology"/>
<accession>A0A2N3LIP1</accession>
<dbReference type="GO" id="GO:0008453">
    <property type="term" value="F:alanine-glyoxylate transaminase activity"/>
    <property type="evidence" value="ECO:0007669"/>
    <property type="project" value="TreeGrafter"/>
</dbReference>
<feature type="modified residue" description="N6-(pyridoxal phosphate)lysine" evidence="7">
    <location>
        <position position="194"/>
    </location>
</feature>
<evidence type="ECO:0000256" key="5">
    <source>
        <dbReference type="ARBA" id="ARBA00022898"/>
    </source>
</evidence>
<evidence type="ECO:0000256" key="8">
    <source>
        <dbReference type="RuleBase" id="RU004075"/>
    </source>
</evidence>
<keyword evidence="5 7" id="KW-0663">Pyridoxal phosphate</keyword>
<keyword evidence="3 11" id="KW-0032">Aminotransferase</keyword>
<dbReference type="RefSeq" id="WP_101354831.1">
    <property type="nucleotide sequence ID" value="NZ_PIQO01000010.1"/>
</dbReference>
<feature type="binding site" evidence="6">
    <location>
        <position position="338"/>
    </location>
    <ligand>
        <name>substrate</name>
    </ligand>
</feature>
<evidence type="ECO:0000256" key="4">
    <source>
        <dbReference type="ARBA" id="ARBA00022679"/>
    </source>
</evidence>
<dbReference type="FunFam" id="3.40.640.10:FF:000027">
    <property type="entry name" value="Serine--pyruvate aminotransferase, mitochondrial"/>
    <property type="match status" value="1"/>
</dbReference>
<evidence type="ECO:0000256" key="2">
    <source>
        <dbReference type="ARBA" id="ARBA00009236"/>
    </source>
</evidence>
<dbReference type="EMBL" id="PIQO01000010">
    <property type="protein sequence ID" value="PKR84492.1"/>
    <property type="molecule type" value="Genomic_DNA"/>
</dbReference>
<dbReference type="PIRSF" id="PIRSF000524">
    <property type="entry name" value="SPT"/>
    <property type="match status" value="1"/>
</dbReference>
<protein>
    <submittedName>
        <fullName evidence="11">Aminotransferase</fullName>
    </submittedName>
</protein>
<dbReference type="InterPro" id="IPR024169">
    <property type="entry name" value="SP_NH2Trfase/AEP_transaminase"/>
</dbReference>
<evidence type="ECO:0000313" key="12">
    <source>
        <dbReference type="Proteomes" id="UP000233440"/>
    </source>
</evidence>
<comment type="cofactor">
    <cofactor evidence="1 7 9">
        <name>pyridoxal 5'-phosphate</name>
        <dbReference type="ChEBI" id="CHEBI:597326"/>
    </cofactor>
</comment>
<dbReference type="InterPro" id="IPR015424">
    <property type="entry name" value="PyrdxlP-dep_Trfase"/>
</dbReference>